<dbReference type="NCBIfam" id="TIGR02001">
    <property type="entry name" value="gcw_chp"/>
    <property type="match status" value="1"/>
</dbReference>
<dbReference type="InterPro" id="IPR010239">
    <property type="entry name" value="CHP02001"/>
</dbReference>
<evidence type="ECO:0000256" key="1">
    <source>
        <dbReference type="SAM" id="SignalP"/>
    </source>
</evidence>
<accession>Q1N3E7</accession>
<gene>
    <name evidence="2" type="ORF">RED65_13207</name>
</gene>
<keyword evidence="2" id="KW-0812">Transmembrane</keyword>
<dbReference type="EMBL" id="AAQH01000005">
    <property type="protein sequence ID" value="EAT12644.1"/>
    <property type="molecule type" value="Genomic_DNA"/>
</dbReference>
<protein>
    <submittedName>
        <fullName evidence="2">Putative transmembrane protein</fullName>
    </submittedName>
</protein>
<comment type="caution">
    <text evidence="2">The sequence shown here is derived from an EMBL/GenBank/DDBJ whole genome shotgun (WGS) entry which is preliminary data.</text>
</comment>
<dbReference type="STRING" id="207949.RED65_13207"/>
<dbReference type="OrthoDB" id="9793561at2"/>
<dbReference type="AlphaFoldDB" id="Q1N3E7"/>
<name>Q1N3E7_9GAMM</name>
<dbReference type="HOGENOM" id="CLU_074587_2_0_6"/>
<dbReference type="Pfam" id="PF09694">
    <property type="entry name" value="Gcw_chp"/>
    <property type="match status" value="1"/>
</dbReference>
<sequence>MKKLAVLSLSTLVMTSVADARPAYNISLVNDYLFRGVTQTDNSPAIQGGADVKNGNAYGSVWFSNVEKPDGAEGLPVEMDVSFGYNNKFGSFNLDTEIITYNYLNDAQSDETEFKFGTSPSKSLTIDVYRGIKGNYWYPELKLEKFLPNRFYLDASIGYTLYDDADDDTLNGRIELARDFPEFNGLDIFIGATYVEDQNPGNDVDDDDDVNFVFGVRKRF</sequence>
<proteinExistence type="predicted"/>
<feature type="signal peptide" evidence="1">
    <location>
        <begin position="1"/>
        <end position="20"/>
    </location>
</feature>
<dbReference type="Proteomes" id="UP000004263">
    <property type="component" value="Unassembled WGS sequence"/>
</dbReference>
<keyword evidence="3" id="KW-1185">Reference proteome</keyword>
<evidence type="ECO:0000313" key="2">
    <source>
        <dbReference type="EMBL" id="EAT12644.1"/>
    </source>
</evidence>
<keyword evidence="2" id="KW-0472">Membrane</keyword>
<evidence type="ECO:0000313" key="3">
    <source>
        <dbReference type="Proteomes" id="UP000004263"/>
    </source>
</evidence>
<organism evidence="2 3">
    <name type="scientific">Bermanella marisrubri</name>
    <dbReference type="NCBI Taxonomy" id="207949"/>
    <lineage>
        <taxon>Bacteria</taxon>
        <taxon>Pseudomonadati</taxon>
        <taxon>Pseudomonadota</taxon>
        <taxon>Gammaproteobacteria</taxon>
        <taxon>Oceanospirillales</taxon>
        <taxon>Oceanospirillaceae</taxon>
        <taxon>Bermanella</taxon>
    </lineage>
</organism>
<keyword evidence="1" id="KW-0732">Signal</keyword>
<dbReference type="RefSeq" id="WP_007018433.1">
    <property type="nucleotide sequence ID" value="NZ_CH724117.1"/>
</dbReference>
<feature type="chain" id="PRO_5004194532" evidence="1">
    <location>
        <begin position="21"/>
        <end position="220"/>
    </location>
</feature>
<reference evidence="2 3" key="1">
    <citation type="submission" date="2006-03" db="EMBL/GenBank/DDBJ databases">
        <authorList>
            <person name="Pinhassi J."/>
            <person name="Pedros-Alio C."/>
            <person name="Ferriera S."/>
            <person name="Johnson J."/>
            <person name="Kravitz S."/>
            <person name="Halpern A."/>
            <person name="Remington K."/>
            <person name="Beeson K."/>
            <person name="Tran B."/>
            <person name="Rogers Y.-H."/>
            <person name="Friedman R."/>
            <person name="Venter J.C."/>
        </authorList>
    </citation>
    <scope>NUCLEOTIDE SEQUENCE [LARGE SCALE GENOMIC DNA]</scope>
    <source>
        <strain evidence="2 3">RED65</strain>
    </source>
</reference>